<evidence type="ECO:0000313" key="8">
    <source>
        <dbReference type="Proteomes" id="UP000319322"/>
    </source>
</evidence>
<dbReference type="InterPro" id="IPR001123">
    <property type="entry name" value="LeuE-type"/>
</dbReference>
<evidence type="ECO:0000256" key="6">
    <source>
        <dbReference type="SAM" id="Phobius"/>
    </source>
</evidence>
<evidence type="ECO:0000256" key="3">
    <source>
        <dbReference type="ARBA" id="ARBA00022692"/>
    </source>
</evidence>
<evidence type="ECO:0000256" key="2">
    <source>
        <dbReference type="ARBA" id="ARBA00022475"/>
    </source>
</evidence>
<accession>A0A553UWF4</accession>
<evidence type="ECO:0000313" key="7">
    <source>
        <dbReference type="EMBL" id="TSA84540.1"/>
    </source>
</evidence>
<feature type="transmembrane region" description="Helical" evidence="6">
    <location>
        <begin position="71"/>
        <end position="89"/>
    </location>
</feature>
<organism evidence="7 8">
    <name type="scientific">Helicobacter mehlei</name>
    <dbReference type="NCBI Taxonomy" id="2316080"/>
    <lineage>
        <taxon>Bacteria</taxon>
        <taxon>Pseudomonadati</taxon>
        <taxon>Campylobacterota</taxon>
        <taxon>Epsilonproteobacteria</taxon>
        <taxon>Campylobacterales</taxon>
        <taxon>Helicobacteraceae</taxon>
        <taxon>Helicobacter</taxon>
    </lineage>
</organism>
<feature type="transmembrane region" description="Helical" evidence="6">
    <location>
        <begin position="138"/>
        <end position="163"/>
    </location>
</feature>
<dbReference type="RefSeq" id="WP_143928392.1">
    <property type="nucleotide sequence ID" value="NZ_VKGC01000008.1"/>
</dbReference>
<dbReference type="Pfam" id="PF01810">
    <property type="entry name" value="LysE"/>
    <property type="match status" value="1"/>
</dbReference>
<feature type="transmembrane region" description="Helical" evidence="6">
    <location>
        <begin position="109"/>
        <end position="132"/>
    </location>
</feature>
<reference evidence="7 8" key="3">
    <citation type="submission" date="2019-07" db="EMBL/GenBank/DDBJ databases">
        <authorList>
            <person name="Papic B."/>
        </authorList>
    </citation>
    <scope>NUCLEOTIDE SEQUENCE [LARGE SCALE GENOMIC DNA]</scope>
    <source>
        <strain evidence="7 8">L8b</strain>
    </source>
</reference>
<reference evidence="8" key="1">
    <citation type="submission" date="2019-07" db="EMBL/GenBank/DDBJ databases">
        <title>Helicobacter labacensis sp. nov., Helicobacter mehlei sp. nov. and Helicobacter vulpis sp. nov., isolated from gastric mucosa of red fox (Vulpis vulpis).</title>
        <authorList>
            <person name="Papic B."/>
        </authorList>
    </citation>
    <scope>NUCLEOTIDE SEQUENCE [LARGE SCALE GENOMIC DNA]</scope>
    <source>
        <strain evidence="8">L8b</strain>
    </source>
</reference>
<dbReference type="EMBL" id="VKGC01000008">
    <property type="protein sequence ID" value="TSA84540.1"/>
    <property type="molecule type" value="Genomic_DNA"/>
</dbReference>
<keyword evidence="2" id="KW-1003">Cell membrane</keyword>
<dbReference type="PANTHER" id="PTHR30086:SF19">
    <property type="entry name" value="THREONINE EFFLUX PROTEIN"/>
    <property type="match status" value="1"/>
</dbReference>
<dbReference type="PANTHER" id="PTHR30086">
    <property type="entry name" value="ARGININE EXPORTER PROTEIN ARGO"/>
    <property type="match status" value="1"/>
</dbReference>
<comment type="caution">
    <text evidence="7">The sequence shown here is derived from an EMBL/GenBank/DDBJ whole genome shotgun (WGS) entry which is preliminary data.</text>
</comment>
<comment type="subcellular location">
    <subcellularLocation>
        <location evidence="1">Cell membrane</location>
        <topology evidence="1">Multi-pass membrane protein</topology>
    </subcellularLocation>
</comment>
<feature type="transmembrane region" description="Helical" evidence="6">
    <location>
        <begin position="6"/>
        <end position="30"/>
    </location>
</feature>
<evidence type="ECO:0000256" key="5">
    <source>
        <dbReference type="ARBA" id="ARBA00023136"/>
    </source>
</evidence>
<feature type="transmembrane region" description="Helical" evidence="6">
    <location>
        <begin position="37"/>
        <end position="59"/>
    </location>
</feature>
<dbReference type="AlphaFoldDB" id="A0A553UWF4"/>
<keyword evidence="4 6" id="KW-1133">Transmembrane helix</keyword>
<evidence type="ECO:0000256" key="4">
    <source>
        <dbReference type="ARBA" id="ARBA00022989"/>
    </source>
</evidence>
<feature type="transmembrane region" description="Helical" evidence="6">
    <location>
        <begin position="179"/>
        <end position="199"/>
    </location>
</feature>
<sequence length="202" mass="22790">MADFLLIFLIHLFALLLPGPDFFIVSAYALKADFKKAFLVVCGISLAVLIWIILSLGGLKLVLESFPLMKTLLTLLGIFYLSYLAFLLLKNLKKKENFGSLGYTDKPFVRGFITNMSNVKALFYFGSIFSSLNFSYNLFHLSLLVALLVTESFCYFLGVALLFSNPKIKNLYTKHCKKIDFVCALIFIGFVLYISINLIRGV</sequence>
<keyword evidence="5 6" id="KW-0472">Membrane</keyword>
<dbReference type="GO" id="GO:0005886">
    <property type="term" value="C:plasma membrane"/>
    <property type="evidence" value="ECO:0007669"/>
    <property type="project" value="UniProtKB-SubCell"/>
</dbReference>
<dbReference type="Proteomes" id="UP000319322">
    <property type="component" value="Unassembled WGS sequence"/>
</dbReference>
<proteinExistence type="predicted"/>
<protein>
    <submittedName>
        <fullName evidence="7">Threonine transporter</fullName>
    </submittedName>
</protein>
<keyword evidence="8" id="KW-1185">Reference proteome</keyword>
<evidence type="ECO:0000256" key="1">
    <source>
        <dbReference type="ARBA" id="ARBA00004651"/>
    </source>
</evidence>
<keyword evidence="3 6" id="KW-0812">Transmembrane</keyword>
<reference evidence="7 8" key="2">
    <citation type="submission" date="2019-07" db="EMBL/GenBank/DDBJ databases">
        <title>Helicobacter labacensis sp. nov., Helicobacter mehlei sp. nov. and Helicobacter vulpis sp. nov., isolated from gastric mucosa of red fox (Vulpis vulpis).</title>
        <authorList>
            <person name="Kusar D."/>
            <person name="Gruntar I."/>
            <person name="Pate M."/>
            <person name="Zajc U."/>
            <person name="Ocepek M."/>
        </authorList>
    </citation>
    <scope>NUCLEOTIDE SEQUENCE [LARGE SCALE GENOMIC DNA]</scope>
    <source>
        <strain evidence="7 8">L8b</strain>
    </source>
</reference>
<dbReference type="GO" id="GO:0015171">
    <property type="term" value="F:amino acid transmembrane transporter activity"/>
    <property type="evidence" value="ECO:0007669"/>
    <property type="project" value="TreeGrafter"/>
</dbReference>
<gene>
    <name evidence="7" type="ORF">FNE76_04200</name>
</gene>
<name>A0A553UWF4_9HELI</name>